<gene>
    <name evidence="2" type="ORF">EGR_02851</name>
</gene>
<dbReference type="GeneID" id="36338566"/>
<evidence type="ECO:0000313" key="3">
    <source>
        <dbReference type="Proteomes" id="UP000019149"/>
    </source>
</evidence>
<feature type="transmembrane region" description="Helical" evidence="1">
    <location>
        <begin position="135"/>
        <end position="157"/>
    </location>
</feature>
<keyword evidence="1" id="KW-0472">Membrane</keyword>
<sequence>MPREGLSRDDDKLRFKSVLAKQKKGKGGIGCVYRLQSVDIYALVLFQTHPQTITFALTPVGFEHSGSPSLLSSLNAYYPSFSFQQIQFKLDKKKNKNVYFISSRFQFGWHLNYNQQLDRSKGEAYVRQEFTASLIILHVMLMITFNVQRISIIYKILKKKKYQNLQPFLFNFGKSASGDASIPLQTRATGYLE</sequence>
<proteinExistence type="predicted"/>
<dbReference type="KEGG" id="egl:EGR_02851"/>
<dbReference type="AlphaFoldDB" id="W6UMV4"/>
<evidence type="ECO:0000256" key="1">
    <source>
        <dbReference type="SAM" id="Phobius"/>
    </source>
</evidence>
<name>W6UMV4_ECHGR</name>
<dbReference type="EMBL" id="APAU02000013">
    <property type="protein sequence ID" value="EUB62398.1"/>
    <property type="molecule type" value="Genomic_DNA"/>
</dbReference>
<keyword evidence="3" id="KW-1185">Reference proteome</keyword>
<keyword evidence="1" id="KW-0812">Transmembrane</keyword>
<dbReference type="CTD" id="36338566"/>
<dbReference type="RefSeq" id="XP_024353594.1">
    <property type="nucleotide sequence ID" value="XM_024492100.1"/>
</dbReference>
<accession>W6UMV4</accession>
<evidence type="ECO:0000313" key="2">
    <source>
        <dbReference type="EMBL" id="EUB62398.1"/>
    </source>
</evidence>
<organism evidence="2 3">
    <name type="scientific">Echinococcus granulosus</name>
    <name type="common">Hydatid tapeworm</name>
    <dbReference type="NCBI Taxonomy" id="6210"/>
    <lineage>
        <taxon>Eukaryota</taxon>
        <taxon>Metazoa</taxon>
        <taxon>Spiralia</taxon>
        <taxon>Lophotrochozoa</taxon>
        <taxon>Platyhelminthes</taxon>
        <taxon>Cestoda</taxon>
        <taxon>Eucestoda</taxon>
        <taxon>Cyclophyllidea</taxon>
        <taxon>Taeniidae</taxon>
        <taxon>Echinococcus</taxon>
        <taxon>Echinococcus granulosus group</taxon>
    </lineage>
</organism>
<reference evidence="2 3" key="1">
    <citation type="journal article" date="2013" name="Nat. Genet.">
        <title>The genome of the hydatid tapeworm Echinococcus granulosus.</title>
        <authorList>
            <person name="Zheng H."/>
            <person name="Zhang W."/>
            <person name="Zhang L."/>
            <person name="Zhang Z."/>
            <person name="Li J."/>
            <person name="Lu G."/>
            <person name="Zhu Y."/>
            <person name="Wang Y."/>
            <person name="Huang Y."/>
            <person name="Liu J."/>
            <person name="Kang H."/>
            <person name="Chen J."/>
            <person name="Wang L."/>
            <person name="Chen A."/>
            <person name="Yu S."/>
            <person name="Gao Z."/>
            <person name="Jin L."/>
            <person name="Gu W."/>
            <person name="Wang Z."/>
            <person name="Zhao L."/>
            <person name="Shi B."/>
            <person name="Wen H."/>
            <person name="Lin R."/>
            <person name="Jones M.K."/>
            <person name="Brejova B."/>
            <person name="Vinar T."/>
            <person name="Zhao G."/>
            <person name="McManus D.P."/>
            <person name="Chen Z."/>
            <person name="Zhou Y."/>
            <person name="Wang S."/>
        </authorList>
    </citation>
    <scope>NUCLEOTIDE SEQUENCE [LARGE SCALE GENOMIC DNA]</scope>
</reference>
<dbReference type="Proteomes" id="UP000019149">
    <property type="component" value="Unassembled WGS sequence"/>
</dbReference>
<comment type="caution">
    <text evidence="2">The sequence shown here is derived from an EMBL/GenBank/DDBJ whole genome shotgun (WGS) entry which is preliminary data.</text>
</comment>
<protein>
    <submittedName>
        <fullName evidence="2">Uncharacterized protein</fullName>
    </submittedName>
</protein>
<keyword evidence="1" id="KW-1133">Transmembrane helix</keyword>